<dbReference type="PANTHER" id="PTHR30344:SF7">
    <property type="entry name" value="DUF2415 DOMAIN-CONTAINING PROTEIN"/>
    <property type="match status" value="1"/>
</dbReference>
<name>A0A5N5QSH2_9AGAM</name>
<reference evidence="3 4" key="1">
    <citation type="journal article" date="2019" name="Fungal Biol. Biotechnol.">
        <title>Draft genome sequence of fastidious pathogen Ceratobasidium theobromae, which causes vascular-streak dieback in Theobroma cacao.</title>
        <authorList>
            <person name="Ali S.S."/>
            <person name="Asman A."/>
            <person name="Shao J."/>
            <person name="Firmansyah A.P."/>
            <person name="Susilo A.W."/>
            <person name="Rosmana A."/>
            <person name="McMahon P."/>
            <person name="Junaid M."/>
            <person name="Guest D."/>
            <person name="Kheng T.Y."/>
            <person name="Meinhardt L.W."/>
            <person name="Bailey B.A."/>
        </authorList>
    </citation>
    <scope>NUCLEOTIDE SEQUENCE [LARGE SCALE GENOMIC DNA]</scope>
    <source>
        <strain evidence="3 4">CT2</strain>
    </source>
</reference>
<dbReference type="GO" id="GO:0017057">
    <property type="term" value="F:6-phosphogluconolactonase activity"/>
    <property type="evidence" value="ECO:0007669"/>
    <property type="project" value="TreeGrafter"/>
</dbReference>
<sequence>MTAFTLLVSGYTTIITALSFSPATSSLTTLSTSPAGVNPSWITAHPTNKSVIYATQETSAGSIMSFAVGQAGQLTQIATASTGGDSPAHMIATSSGSEVIAMNYGGGNGVNIPLKADKGHFGPAYPGIAFNGSGPNSGRQGSSHPHQVVEYGNEFLVPDLGADKIWRLTKSSSGALQNSGYILQPSGSGPRHVAVNGNTLYTLHELSNTLTQQAIPPLGSSAQPAVTASISIVPSDSPNPSALGAGELLLSSISSAFPTQYLYATNRGDTSDAITIVSIAGNTLKIVAQVRTNLNLLRGAVLSPGDGKYLVVGGQGDGGVVVYERINGGAGLKEVARTSGLQAPTSFVWL</sequence>
<evidence type="ECO:0000256" key="2">
    <source>
        <dbReference type="SAM" id="SignalP"/>
    </source>
</evidence>
<accession>A0A5N5QSH2</accession>
<dbReference type="InterPro" id="IPR050282">
    <property type="entry name" value="Cycloisomerase_2"/>
</dbReference>
<dbReference type="AlphaFoldDB" id="A0A5N5QSH2"/>
<evidence type="ECO:0000256" key="1">
    <source>
        <dbReference type="ARBA" id="ARBA00005564"/>
    </source>
</evidence>
<feature type="signal peptide" evidence="2">
    <location>
        <begin position="1"/>
        <end position="17"/>
    </location>
</feature>
<evidence type="ECO:0000313" key="4">
    <source>
        <dbReference type="Proteomes" id="UP000383932"/>
    </source>
</evidence>
<gene>
    <name evidence="3" type="ORF">CTheo_2393</name>
</gene>
<dbReference type="Pfam" id="PF10282">
    <property type="entry name" value="Lactonase"/>
    <property type="match status" value="1"/>
</dbReference>
<comment type="caution">
    <text evidence="3">The sequence shown here is derived from an EMBL/GenBank/DDBJ whole genome shotgun (WGS) entry which is preliminary data.</text>
</comment>
<evidence type="ECO:0008006" key="5">
    <source>
        <dbReference type="Google" id="ProtNLM"/>
    </source>
</evidence>
<dbReference type="InterPro" id="IPR011048">
    <property type="entry name" value="Haem_d1_sf"/>
</dbReference>
<protein>
    <recommendedName>
        <fullName evidence="5">6-phosphogluconolactonase</fullName>
    </recommendedName>
</protein>
<dbReference type="InterPro" id="IPR019405">
    <property type="entry name" value="Lactonase_7-beta_prop"/>
</dbReference>
<feature type="chain" id="PRO_5024283191" description="6-phosphogluconolactonase" evidence="2">
    <location>
        <begin position="18"/>
        <end position="350"/>
    </location>
</feature>
<comment type="similarity">
    <text evidence="1">Belongs to the cycloisomerase 2 family.</text>
</comment>
<dbReference type="SUPFAM" id="SSF51004">
    <property type="entry name" value="C-terminal (heme d1) domain of cytochrome cd1-nitrite reductase"/>
    <property type="match status" value="1"/>
</dbReference>
<dbReference type="OrthoDB" id="9972196at2759"/>
<organism evidence="3 4">
    <name type="scientific">Ceratobasidium theobromae</name>
    <dbReference type="NCBI Taxonomy" id="1582974"/>
    <lineage>
        <taxon>Eukaryota</taxon>
        <taxon>Fungi</taxon>
        <taxon>Dikarya</taxon>
        <taxon>Basidiomycota</taxon>
        <taxon>Agaricomycotina</taxon>
        <taxon>Agaricomycetes</taxon>
        <taxon>Cantharellales</taxon>
        <taxon>Ceratobasidiaceae</taxon>
        <taxon>Ceratobasidium</taxon>
    </lineage>
</organism>
<dbReference type="Gene3D" id="2.130.10.10">
    <property type="entry name" value="YVTN repeat-like/Quinoprotein amine dehydrogenase"/>
    <property type="match status" value="1"/>
</dbReference>
<dbReference type="InterPro" id="IPR015943">
    <property type="entry name" value="WD40/YVTN_repeat-like_dom_sf"/>
</dbReference>
<keyword evidence="4" id="KW-1185">Reference proteome</keyword>
<proteinExistence type="inferred from homology"/>
<dbReference type="Proteomes" id="UP000383932">
    <property type="component" value="Unassembled WGS sequence"/>
</dbReference>
<dbReference type="PANTHER" id="PTHR30344">
    <property type="entry name" value="6-PHOSPHOGLUCONOLACTONASE-RELATED"/>
    <property type="match status" value="1"/>
</dbReference>
<keyword evidence="2" id="KW-0732">Signal</keyword>
<dbReference type="EMBL" id="SSOP01000024">
    <property type="protein sequence ID" value="KAB5594177.1"/>
    <property type="molecule type" value="Genomic_DNA"/>
</dbReference>
<evidence type="ECO:0000313" key="3">
    <source>
        <dbReference type="EMBL" id="KAB5594177.1"/>
    </source>
</evidence>